<name>A0A834FGQ5_ORYME</name>
<accession>A0A834FGQ5</accession>
<organism evidence="2 3">
    <name type="scientific">Oryzias melastigma</name>
    <name type="common">Marine medaka</name>
    <dbReference type="NCBI Taxonomy" id="30732"/>
    <lineage>
        <taxon>Eukaryota</taxon>
        <taxon>Metazoa</taxon>
        <taxon>Chordata</taxon>
        <taxon>Craniata</taxon>
        <taxon>Vertebrata</taxon>
        <taxon>Euteleostomi</taxon>
        <taxon>Actinopterygii</taxon>
        <taxon>Neopterygii</taxon>
        <taxon>Teleostei</taxon>
        <taxon>Neoteleostei</taxon>
        <taxon>Acanthomorphata</taxon>
        <taxon>Ovalentaria</taxon>
        <taxon>Atherinomorphae</taxon>
        <taxon>Beloniformes</taxon>
        <taxon>Adrianichthyidae</taxon>
        <taxon>Oryziinae</taxon>
        <taxon>Oryzias</taxon>
    </lineage>
</organism>
<reference evidence="2" key="1">
    <citation type="journal article" name="BMC Genomics">
        <title>Long-read sequencing and de novo genome assembly of marine medaka (Oryzias melastigma).</title>
        <authorList>
            <person name="Liang P."/>
            <person name="Saqib H.S.A."/>
            <person name="Ni X."/>
            <person name="Shen Y."/>
        </authorList>
    </citation>
    <scope>NUCLEOTIDE SEQUENCE</scope>
    <source>
        <strain evidence="2">Bigg-433</strain>
    </source>
</reference>
<comment type="caution">
    <text evidence="2">The sequence shown here is derived from an EMBL/GenBank/DDBJ whole genome shotgun (WGS) entry which is preliminary data.</text>
</comment>
<dbReference type="Proteomes" id="UP000646548">
    <property type="component" value="Unassembled WGS sequence"/>
</dbReference>
<feature type="region of interest" description="Disordered" evidence="1">
    <location>
        <begin position="1"/>
        <end position="39"/>
    </location>
</feature>
<dbReference type="EMBL" id="WKFB01000150">
    <property type="protein sequence ID" value="KAF6733804.1"/>
    <property type="molecule type" value="Genomic_DNA"/>
</dbReference>
<proteinExistence type="predicted"/>
<dbReference type="AlphaFoldDB" id="A0A834FGQ5"/>
<sequence>MTSASYDTFSSAGLGRRQPEEEGGEGQKPAEVIPLTRTGGDYKTTSCLTLSRREPSIELRSADPNAPEVLRRSLLYIRPSHQPPHDFRHTLLHWAEERVWIQASTS</sequence>
<evidence type="ECO:0000313" key="3">
    <source>
        <dbReference type="Proteomes" id="UP000646548"/>
    </source>
</evidence>
<protein>
    <submittedName>
        <fullName evidence="2">Uncharacterized protein</fullName>
    </submittedName>
</protein>
<evidence type="ECO:0000256" key="1">
    <source>
        <dbReference type="SAM" id="MobiDB-lite"/>
    </source>
</evidence>
<evidence type="ECO:0000313" key="2">
    <source>
        <dbReference type="EMBL" id="KAF6733804.1"/>
    </source>
</evidence>
<gene>
    <name evidence="2" type="ORF">FQA47_013671</name>
</gene>
<feature type="compositionally biased region" description="Polar residues" evidence="1">
    <location>
        <begin position="1"/>
        <end position="11"/>
    </location>
</feature>